<dbReference type="AlphaFoldDB" id="A0A1V3XAN5"/>
<reference evidence="2 3" key="1">
    <citation type="submission" date="2017-02" db="EMBL/GenBank/DDBJ databases">
        <title>Complete genome sequences of Mycobacterium kansasii strains isolated from rhesus macaques.</title>
        <authorList>
            <person name="Panda A."/>
            <person name="Nagaraj S."/>
            <person name="Zhao X."/>
            <person name="Tettelin H."/>
            <person name="Detolla L.J."/>
        </authorList>
    </citation>
    <scope>NUCLEOTIDE SEQUENCE [LARGE SCALE GENOMIC DNA]</scope>
    <source>
        <strain evidence="2 3">11-3813</strain>
    </source>
</reference>
<feature type="region of interest" description="Disordered" evidence="1">
    <location>
        <begin position="224"/>
        <end position="259"/>
    </location>
</feature>
<feature type="compositionally biased region" description="Polar residues" evidence="1">
    <location>
        <begin position="247"/>
        <end position="259"/>
    </location>
</feature>
<evidence type="ECO:0000256" key="1">
    <source>
        <dbReference type="SAM" id="MobiDB-lite"/>
    </source>
</evidence>
<dbReference type="Proteomes" id="UP000189229">
    <property type="component" value="Unassembled WGS sequence"/>
</dbReference>
<proteinExistence type="predicted"/>
<gene>
    <name evidence="2" type="ORF">BZL30_3306</name>
</gene>
<evidence type="ECO:0000313" key="2">
    <source>
        <dbReference type="EMBL" id="OOK76222.1"/>
    </source>
</evidence>
<organism evidence="2 3">
    <name type="scientific">Mycobacterium kansasii</name>
    <dbReference type="NCBI Taxonomy" id="1768"/>
    <lineage>
        <taxon>Bacteria</taxon>
        <taxon>Bacillati</taxon>
        <taxon>Actinomycetota</taxon>
        <taxon>Actinomycetes</taxon>
        <taxon>Mycobacteriales</taxon>
        <taxon>Mycobacteriaceae</taxon>
        <taxon>Mycobacterium</taxon>
    </lineage>
</organism>
<evidence type="ECO:0000313" key="3">
    <source>
        <dbReference type="Proteomes" id="UP000189229"/>
    </source>
</evidence>
<comment type="caution">
    <text evidence="2">The sequence shown here is derived from an EMBL/GenBank/DDBJ whole genome shotgun (WGS) entry which is preliminary data.</text>
</comment>
<name>A0A1V3XAN5_MYCKA</name>
<protein>
    <submittedName>
        <fullName evidence="2">Uncharacterized protein</fullName>
    </submittedName>
</protein>
<accession>A0A1V3XAN5</accession>
<dbReference type="EMBL" id="MVBM01000003">
    <property type="protein sequence ID" value="OOK76222.1"/>
    <property type="molecule type" value="Genomic_DNA"/>
</dbReference>
<sequence length="259" mass="27518">MSQLSFFAAESVPPAVDDLSGVLAASGQIVIVGTGARLSVVVSELWRAVALAEMMRDAGLVAEIARTDEDTPLVRTAADPTLRPIAAAWTRGAVKTVPPRWLPGPRELRTWTLAAGSPEADRYLLGLDPHAPDTYSPLASALMRVGIAPTLIGTRGARPALRISGRRRLSRLVENVGEPPDSPMRWLSGHGSESPPAWVSRVAGLRRRAQGCEIVRCPRARGRRRTGISPEIQCRSGTLPTGGGSAGSQDQRWSVSAVG</sequence>